<evidence type="ECO:0000259" key="2">
    <source>
        <dbReference type="Pfam" id="PF00498"/>
    </source>
</evidence>
<dbReference type="Proteomes" id="UP000001947">
    <property type="component" value="Chromosome"/>
</dbReference>
<organism evidence="3 4">
    <name type="scientific">Saccharophagus degradans (strain 2-40 / ATCC 43961 / DSM 17024)</name>
    <dbReference type="NCBI Taxonomy" id="203122"/>
    <lineage>
        <taxon>Bacteria</taxon>
        <taxon>Pseudomonadati</taxon>
        <taxon>Pseudomonadota</taxon>
        <taxon>Gammaproteobacteria</taxon>
        <taxon>Cellvibrionales</taxon>
        <taxon>Cellvibrionaceae</taxon>
        <taxon>Saccharophagus</taxon>
    </lineage>
</organism>
<feature type="transmembrane region" description="Helical" evidence="1">
    <location>
        <begin position="225"/>
        <end position="245"/>
    </location>
</feature>
<sequence length="246" mass="27046">MPNAVKRIGVVKPCRVLKLVVEFTEDVTRMMELHYQDGTHPPEAIGPTKLSIGSSPRCDIHLAGSEGVYPVHAHAWSDKDSIILSLKIGAKVMVNDDKILLRAVLHHGDKILIGDKVMEVRESDIQMGFRDKMLPNFTPPPIDNIEQPSLNLNSSNHMAAIPAQQAQQTNPISSPSEHITEACQSSAISRQQQATDNGDDTHGLHIRDINTATSQPKIFSRQRKLLTLLLFGVGTLLFANLLLAAF</sequence>
<dbReference type="InterPro" id="IPR000253">
    <property type="entry name" value="FHA_dom"/>
</dbReference>
<accession>Q21EU5</accession>
<feature type="domain" description="FHA" evidence="2">
    <location>
        <begin position="51"/>
        <end position="114"/>
    </location>
</feature>
<evidence type="ECO:0000256" key="1">
    <source>
        <dbReference type="SAM" id="Phobius"/>
    </source>
</evidence>
<keyword evidence="1" id="KW-0812">Transmembrane</keyword>
<name>Q21EU5_SACD2</name>
<dbReference type="AlphaFoldDB" id="Q21EU5"/>
<dbReference type="HOGENOM" id="CLU_1128404_0_0_6"/>
<keyword evidence="4" id="KW-1185">Reference proteome</keyword>
<gene>
    <name evidence="3" type="ordered locus">Sde_3529</name>
</gene>
<dbReference type="EMBL" id="CP000282">
    <property type="protein sequence ID" value="ABD82784.1"/>
    <property type="molecule type" value="Genomic_DNA"/>
</dbReference>
<evidence type="ECO:0000313" key="3">
    <source>
        <dbReference type="EMBL" id="ABD82784.1"/>
    </source>
</evidence>
<dbReference type="CDD" id="cd00060">
    <property type="entry name" value="FHA"/>
    <property type="match status" value="1"/>
</dbReference>
<protein>
    <recommendedName>
        <fullName evidence="2">FHA domain-containing protein</fullName>
    </recommendedName>
</protein>
<dbReference type="InterPro" id="IPR008984">
    <property type="entry name" value="SMAD_FHA_dom_sf"/>
</dbReference>
<dbReference type="Gene3D" id="2.60.200.20">
    <property type="match status" value="1"/>
</dbReference>
<dbReference type="SUPFAM" id="SSF49879">
    <property type="entry name" value="SMAD/FHA domain"/>
    <property type="match status" value="1"/>
</dbReference>
<keyword evidence="1" id="KW-0472">Membrane</keyword>
<evidence type="ECO:0000313" key="4">
    <source>
        <dbReference type="Proteomes" id="UP000001947"/>
    </source>
</evidence>
<reference evidence="3 4" key="1">
    <citation type="journal article" date="2008" name="PLoS Genet.">
        <title>Complete genome sequence of the complex carbohydrate-degrading marine bacterium, Saccharophagus degradans strain 2-40 T.</title>
        <authorList>
            <person name="Weiner R.M."/>
            <person name="Taylor L.E.II."/>
            <person name="Henrissat B."/>
            <person name="Hauser L."/>
            <person name="Land M."/>
            <person name="Coutinho P.M."/>
            <person name="Rancurel C."/>
            <person name="Saunders E.H."/>
            <person name="Longmire A.G."/>
            <person name="Zhang H."/>
            <person name="Bayer E.A."/>
            <person name="Gilbert H.J."/>
            <person name="Larimer F."/>
            <person name="Zhulin I.B."/>
            <person name="Ekborg N.A."/>
            <person name="Lamed R."/>
            <person name="Richardson P.M."/>
            <person name="Borovok I."/>
            <person name="Hutcheson S."/>
        </authorList>
    </citation>
    <scope>NUCLEOTIDE SEQUENCE [LARGE SCALE GENOMIC DNA]</scope>
    <source>
        <strain evidence="4">2-40 / ATCC 43961 / DSM 17024</strain>
    </source>
</reference>
<proteinExistence type="predicted"/>
<dbReference type="Pfam" id="PF00498">
    <property type="entry name" value="FHA"/>
    <property type="match status" value="1"/>
</dbReference>
<keyword evidence="1" id="KW-1133">Transmembrane helix</keyword>
<dbReference type="KEGG" id="sde:Sde_3529"/>
<dbReference type="eggNOG" id="COG1716">
    <property type="taxonomic scope" value="Bacteria"/>
</dbReference>